<protein>
    <submittedName>
        <fullName evidence="1">Uncharacterized protein</fullName>
    </submittedName>
</protein>
<keyword evidence="2" id="KW-1185">Reference proteome</keyword>
<gene>
    <name evidence="1" type="ORF">ACFOGJ_12245</name>
</gene>
<dbReference type="PROSITE" id="PS51257">
    <property type="entry name" value="PROKAR_LIPOPROTEIN"/>
    <property type="match status" value="1"/>
</dbReference>
<dbReference type="Proteomes" id="UP001595528">
    <property type="component" value="Unassembled WGS sequence"/>
</dbReference>
<proteinExistence type="predicted"/>
<sequence>MAFLRGPYGMVLASRDAGLFATCTMVFGCAVDADEDTVTAFVPDLIAGPLYDNLATSGRAALLVGHGTLHETYQFKGAYLGIRPTTQREQALQQAHRGRVIEHFRGDFGDRSDGYWGGYPLAPSSAVSFRVTDIFDQTPGPDAGRRLGL</sequence>
<evidence type="ECO:0000313" key="1">
    <source>
        <dbReference type="EMBL" id="MFC3228008.1"/>
    </source>
</evidence>
<reference evidence="2" key="1">
    <citation type="journal article" date="2019" name="Int. J. Syst. Evol. Microbiol.">
        <title>The Global Catalogue of Microorganisms (GCM) 10K type strain sequencing project: providing services to taxonomists for standard genome sequencing and annotation.</title>
        <authorList>
            <consortium name="The Broad Institute Genomics Platform"/>
            <consortium name="The Broad Institute Genome Sequencing Center for Infectious Disease"/>
            <person name="Wu L."/>
            <person name="Ma J."/>
        </authorList>
    </citation>
    <scope>NUCLEOTIDE SEQUENCE [LARGE SCALE GENOMIC DNA]</scope>
    <source>
        <strain evidence="2">KCTC 42964</strain>
    </source>
</reference>
<organism evidence="1 2">
    <name type="scientific">Marinibaculum pumilum</name>
    <dbReference type="NCBI Taxonomy" id="1766165"/>
    <lineage>
        <taxon>Bacteria</taxon>
        <taxon>Pseudomonadati</taxon>
        <taxon>Pseudomonadota</taxon>
        <taxon>Alphaproteobacteria</taxon>
        <taxon>Rhodospirillales</taxon>
        <taxon>Rhodospirillaceae</taxon>
        <taxon>Marinibaculum</taxon>
    </lineage>
</organism>
<name>A0ABV7L033_9PROT</name>
<accession>A0ABV7L033</accession>
<dbReference type="InterPro" id="IPR012349">
    <property type="entry name" value="Split_barrel_FMN-bd"/>
</dbReference>
<dbReference type="Gene3D" id="2.30.110.10">
    <property type="entry name" value="Electron Transport, Fmn-binding Protein, Chain A"/>
    <property type="match status" value="1"/>
</dbReference>
<comment type="caution">
    <text evidence="1">The sequence shown here is derived from an EMBL/GenBank/DDBJ whole genome shotgun (WGS) entry which is preliminary data.</text>
</comment>
<dbReference type="EMBL" id="JBHRTR010000027">
    <property type="protein sequence ID" value="MFC3228008.1"/>
    <property type="molecule type" value="Genomic_DNA"/>
</dbReference>
<dbReference type="RefSeq" id="WP_379900711.1">
    <property type="nucleotide sequence ID" value="NZ_JBHRTR010000027.1"/>
</dbReference>
<evidence type="ECO:0000313" key="2">
    <source>
        <dbReference type="Proteomes" id="UP001595528"/>
    </source>
</evidence>